<accession>A0AAJ8WL74</accession>
<proteinExistence type="predicted"/>
<dbReference type="Proteomes" id="UP000003971">
    <property type="component" value="Chromosome"/>
</dbReference>
<protein>
    <submittedName>
        <fullName evidence="1">Uncharacterized protein</fullName>
    </submittedName>
</protein>
<evidence type="ECO:0000313" key="2">
    <source>
        <dbReference type="Proteomes" id="UP000003971"/>
    </source>
</evidence>
<sequence>MLWHPLNIQNLNKAFPEYETNSLKNKGEITSATCIKENTKGHLTYYSVSDPVFD</sequence>
<evidence type="ECO:0000313" key="1">
    <source>
        <dbReference type="EMBL" id="EFZ06766.1"/>
    </source>
</evidence>
<name>A0AAJ8WL74_SALET</name>
<reference evidence="1 2" key="1">
    <citation type="journal article" date="2011" name="J. Bacteriol.">
        <title>Genome sequences of Salmonella enterica serovar typhimurium, Choleraesuis, Dublin, and Gallinarum strains of well- defined virulence in food-producing animals.</title>
        <authorList>
            <person name="Richardson E.J."/>
            <person name="Limaye B."/>
            <person name="Inamdar H."/>
            <person name="Datta A."/>
            <person name="Manjari K.S."/>
            <person name="Pullinger G.D."/>
            <person name="Thomson N.R."/>
            <person name="Joshi R.R."/>
            <person name="Watson M."/>
            <person name="Stevens M.P."/>
        </authorList>
    </citation>
    <scope>NUCLEOTIDE SEQUENCE [LARGE SCALE GENOMIC DNA]</scope>
    <source>
        <strain evidence="1">A50</strain>
    </source>
</reference>
<gene>
    <name evidence="1" type="ORF">SCA50_2296</name>
</gene>
<organism evidence="1 2">
    <name type="scientific">Salmonella enterica subsp. enterica serovar Choleraesuis str. SCSA50</name>
    <dbReference type="NCBI Taxonomy" id="904139"/>
    <lineage>
        <taxon>Bacteria</taxon>
        <taxon>Pseudomonadati</taxon>
        <taxon>Pseudomonadota</taxon>
        <taxon>Gammaproteobacteria</taxon>
        <taxon>Enterobacterales</taxon>
        <taxon>Enterobacteriaceae</taxon>
        <taxon>Salmonella</taxon>
    </lineage>
</organism>
<dbReference type="EMBL" id="CM001062">
    <property type="protein sequence ID" value="EFZ06766.1"/>
    <property type="molecule type" value="Genomic_DNA"/>
</dbReference>
<dbReference type="AlphaFoldDB" id="A0AAJ8WL74"/>